<dbReference type="PROSITE" id="PS51725">
    <property type="entry name" value="ABM"/>
    <property type="match status" value="1"/>
</dbReference>
<evidence type="ECO:0000313" key="3">
    <source>
        <dbReference type="EMBL" id="BDU01264.1"/>
    </source>
</evidence>
<feature type="region of interest" description="Disordered" evidence="1">
    <location>
        <begin position="97"/>
        <end position="123"/>
    </location>
</feature>
<keyword evidence="4" id="KW-1185">Reference proteome</keyword>
<sequence>MIIEHALLPVRPERAADFEAAFAAARPIIASMPGFRSLSLSRGVESPGSYLLRVEWDHIDDHVVGFRGSPEYQRWKDLLHHFYEPFPAVEHFAPVPLTASDNPVPVPPQGASPGLTASPPQPQ</sequence>
<proteinExistence type="predicted"/>
<protein>
    <submittedName>
        <fullName evidence="3">Antibiotic biosynthesis monooxygenase</fullName>
    </submittedName>
</protein>
<accession>A0ABN6U7K3</accession>
<gene>
    <name evidence="3" type="ORF">IFM12276_42920</name>
</gene>
<dbReference type="GO" id="GO:0004497">
    <property type="term" value="F:monooxygenase activity"/>
    <property type="evidence" value="ECO:0007669"/>
    <property type="project" value="UniProtKB-KW"/>
</dbReference>
<organism evidence="3 4">
    <name type="scientific">Nocardia sputorum</name>
    <dbReference type="NCBI Taxonomy" id="2984338"/>
    <lineage>
        <taxon>Bacteria</taxon>
        <taxon>Bacillati</taxon>
        <taxon>Actinomycetota</taxon>
        <taxon>Actinomycetes</taxon>
        <taxon>Mycobacteriales</taxon>
        <taxon>Nocardiaceae</taxon>
        <taxon>Nocardia</taxon>
    </lineage>
</organism>
<feature type="domain" description="ABM" evidence="2">
    <location>
        <begin position="2"/>
        <end position="92"/>
    </location>
</feature>
<keyword evidence="3" id="KW-0503">Monooxygenase</keyword>
<dbReference type="InterPro" id="IPR011008">
    <property type="entry name" value="Dimeric_a/b-barrel"/>
</dbReference>
<dbReference type="Pfam" id="PF03992">
    <property type="entry name" value="ABM"/>
    <property type="match status" value="1"/>
</dbReference>
<reference evidence="3 4" key="1">
    <citation type="submission" date="2022-11" db="EMBL/GenBank/DDBJ databases">
        <title>Genome Sequencing of Nocardia sp. ON39_IFM12276 and assembly.</title>
        <authorList>
            <person name="Shimojima M."/>
            <person name="Toyokawa M."/>
            <person name="Uesaka K."/>
        </authorList>
    </citation>
    <scope>NUCLEOTIDE SEQUENCE [LARGE SCALE GENOMIC DNA]</scope>
    <source>
        <strain evidence="3 4">IFM 12276</strain>
    </source>
</reference>
<dbReference type="EMBL" id="AP026978">
    <property type="protein sequence ID" value="BDU01264.1"/>
    <property type="molecule type" value="Genomic_DNA"/>
</dbReference>
<keyword evidence="3" id="KW-0560">Oxidoreductase</keyword>
<evidence type="ECO:0000313" key="4">
    <source>
        <dbReference type="Proteomes" id="UP001317870"/>
    </source>
</evidence>
<dbReference type="Gene3D" id="3.30.70.100">
    <property type="match status" value="1"/>
</dbReference>
<evidence type="ECO:0000259" key="2">
    <source>
        <dbReference type="PROSITE" id="PS51725"/>
    </source>
</evidence>
<dbReference type="Proteomes" id="UP001317870">
    <property type="component" value="Chromosome"/>
</dbReference>
<dbReference type="SUPFAM" id="SSF54909">
    <property type="entry name" value="Dimeric alpha+beta barrel"/>
    <property type="match status" value="1"/>
</dbReference>
<name>A0ABN6U7K3_9NOCA</name>
<evidence type="ECO:0000256" key="1">
    <source>
        <dbReference type="SAM" id="MobiDB-lite"/>
    </source>
</evidence>
<dbReference type="InterPro" id="IPR007138">
    <property type="entry name" value="ABM_dom"/>
</dbReference>